<gene>
    <name evidence="2" type="ORF">XENOCAPTIV_007729</name>
</gene>
<dbReference type="Proteomes" id="UP001434883">
    <property type="component" value="Unassembled WGS sequence"/>
</dbReference>
<feature type="region of interest" description="Disordered" evidence="1">
    <location>
        <begin position="33"/>
        <end position="67"/>
    </location>
</feature>
<comment type="caution">
    <text evidence="2">The sequence shown here is derived from an EMBL/GenBank/DDBJ whole genome shotgun (WGS) entry which is preliminary data.</text>
</comment>
<name>A0ABV0SGA4_9TELE</name>
<accession>A0ABV0SGA4</accession>
<protein>
    <submittedName>
        <fullName evidence="2">Uncharacterized protein</fullName>
    </submittedName>
</protein>
<proteinExistence type="predicted"/>
<evidence type="ECO:0000313" key="2">
    <source>
        <dbReference type="EMBL" id="MEQ2218758.1"/>
    </source>
</evidence>
<reference evidence="2 3" key="1">
    <citation type="submission" date="2021-06" db="EMBL/GenBank/DDBJ databases">
        <authorList>
            <person name="Palmer J.M."/>
        </authorList>
    </citation>
    <scope>NUCLEOTIDE SEQUENCE [LARGE SCALE GENOMIC DNA]</scope>
    <source>
        <strain evidence="2 3">XC_2019</strain>
        <tissue evidence="2">Muscle</tissue>
    </source>
</reference>
<sequence length="144" mass="16360">MWSWTSQSHYKQAPRPQVRSPLLRQRKVICSEDELSETSDKAENAELLTQQHKPKAPHSPQILSDSTLTTGLTPRQLCERESVSGLHTVTLKKREDETFGVDLEIMSSPLRVMVAGLKPDLVAEWVPLNELQCFFSDTPKLTFE</sequence>
<evidence type="ECO:0000313" key="3">
    <source>
        <dbReference type="Proteomes" id="UP001434883"/>
    </source>
</evidence>
<evidence type="ECO:0000256" key="1">
    <source>
        <dbReference type="SAM" id="MobiDB-lite"/>
    </source>
</evidence>
<organism evidence="2 3">
    <name type="scientific">Xenoophorus captivus</name>
    <dbReference type="NCBI Taxonomy" id="1517983"/>
    <lineage>
        <taxon>Eukaryota</taxon>
        <taxon>Metazoa</taxon>
        <taxon>Chordata</taxon>
        <taxon>Craniata</taxon>
        <taxon>Vertebrata</taxon>
        <taxon>Euteleostomi</taxon>
        <taxon>Actinopterygii</taxon>
        <taxon>Neopterygii</taxon>
        <taxon>Teleostei</taxon>
        <taxon>Neoteleostei</taxon>
        <taxon>Acanthomorphata</taxon>
        <taxon>Ovalentaria</taxon>
        <taxon>Atherinomorphae</taxon>
        <taxon>Cyprinodontiformes</taxon>
        <taxon>Goodeidae</taxon>
        <taxon>Xenoophorus</taxon>
    </lineage>
</organism>
<keyword evidence="3" id="KW-1185">Reference proteome</keyword>
<dbReference type="EMBL" id="JAHRIN010077508">
    <property type="protein sequence ID" value="MEQ2218758.1"/>
    <property type="molecule type" value="Genomic_DNA"/>
</dbReference>